<dbReference type="GO" id="GO:0005789">
    <property type="term" value="C:endoplasmic reticulum membrane"/>
    <property type="evidence" value="ECO:0007669"/>
    <property type="project" value="UniProtKB-SubCell"/>
</dbReference>
<evidence type="ECO:0000256" key="1">
    <source>
        <dbReference type="ARBA" id="ARBA00001974"/>
    </source>
</evidence>
<dbReference type="EC" id="1.-.-.-" evidence="19"/>
<evidence type="ECO:0000313" key="21">
    <source>
        <dbReference type="Proteomes" id="UP000288716"/>
    </source>
</evidence>
<evidence type="ECO:0000256" key="13">
    <source>
        <dbReference type="ARBA" id="ARBA00045957"/>
    </source>
</evidence>
<dbReference type="PRINTS" id="PR00370">
    <property type="entry name" value="FMOXYGENASE"/>
</dbReference>
<evidence type="ECO:0000256" key="5">
    <source>
        <dbReference type="ARBA" id="ARBA00022692"/>
    </source>
</evidence>
<evidence type="ECO:0000256" key="11">
    <source>
        <dbReference type="ARBA" id="ARBA00023033"/>
    </source>
</evidence>
<evidence type="ECO:0000256" key="18">
    <source>
        <dbReference type="PIRNR" id="PIRNR000332"/>
    </source>
</evidence>
<evidence type="ECO:0000313" key="20">
    <source>
        <dbReference type="EMBL" id="RWS27198.1"/>
    </source>
</evidence>
<evidence type="ECO:0000256" key="2">
    <source>
        <dbReference type="ARBA" id="ARBA00004389"/>
    </source>
</evidence>
<proteinExistence type="inferred from homology"/>
<dbReference type="EMBL" id="NCKV01002189">
    <property type="protein sequence ID" value="RWS27198.1"/>
    <property type="molecule type" value="Genomic_DNA"/>
</dbReference>
<dbReference type="GO" id="GO:0050661">
    <property type="term" value="F:NADP binding"/>
    <property type="evidence" value="ECO:0007669"/>
    <property type="project" value="InterPro"/>
</dbReference>
<evidence type="ECO:0000256" key="6">
    <source>
        <dbReference type="ARBA" id="ARBA00022824"/>
    </source>
</evidence>
<evidence type="ECO:0000256" key="16">
    <source>
        <dbReference type="ARBA" id="ARBA00048088"/>
    </source>
</evidence>
<keyword evidence="7 18" id="KW-0274">FAD</keyword>
<keyword evidence="9" id="KW-1133">Transmembrane helix</keyword>
<evidence type="ECO:0000256" key="12">
    <source>
        <dbReference type="ARBA" id="ARBA00023136"/>
    </source>
</evidence>
<dbReference type="Gene3D" id="3.50.50.60">
    <property type="entry name" value="FAD/NAD(P)-binding domain"/>
    <property type="match status" value="3"/>
</dbReference>
<dbReference type="GO" id="GO:0004499">
    <property type="term" value="F:N,N-dimethylaniline monooxygenase activity"/>
    <property type="evidence" value="ECO:0007669"/>
    <property type="project" value="UniProtKB-UniRule"/>
</dbReference>
<comment type="catalytic activity">
    <reaction evidence="16">
        <text>trimethylamine + NADPH + O2 = trimethylamine N-oxide + NADP(+) + H2O</text>
        <dbReference type="Rhea" id="RHEA:31979"/>
        <dbReference type="ChEBI" id="CHEBI:15377"/>
        <dbReference type="ChEBI" id="CHEBI:15379"/>
        <dbReference type="ChEBI" id="CHEBI:15724"/>
        <dbReference type="ChEBI" id="CHEBI:57783"/>
        <dbReference type="ChEBI" id="CHEBI:58349"/>
        <dbReference type="ChEBI" id="CHEBI:58389"/>
        <dbReference type="EC" id="1.14.13.148"/>
    </reaction>
    <physiologicalReaction direction="left-to-right" evidence="16">
        <dbReference type="Rhea" id="RHEA:31980"/>
    </physiologicalReaction>
</comment>
<dbReference type="GO" id="GO:0047822">
    <property type="term" value="F:hypotaurine monooxygenase activity"/>
    <property type="evidence" value="ECO:0007669"/>
    <property type="project" value="RHEA"/>
</dbReference>
<comment type="cofactor">
    <cofactor evidence="1 18 19">
        <name>FAD</name>
        <dbReference type="ChEBI" id="CHEBI:57692"/>
    </cofactor>
</comment>
<keyword evidence="5" id="KW-0812">Transmembrane</keyword>
<comment type="catalytic activity">
    <reaction evidence="15">
        <text>hypotaurine + NADPH + O2 + H(+) = taurine + NADP(+) + H2O</text>
        <dbReference type="Rhea" id="RHEA:69819"/>
        <dbReference type="ChEBI" id="CHEBI:15377"/>
        <dbReference type="ChEBI" id="CHEBI:15378"/>
        <dbReference type="ChEBI" id="CHEBI:15379"/>
        <dbReference type="ChEBI" id="CHEBI:57783"/>
        <dbReference type="ChEBI" id="CHEBI:57853"/>
        <dbReference type="ChEBI" id="CHEBI:58349"/>
        <dbReference type="ChEBI" id="CHEBI:507393"/>
        <dbReference type="EC" id="1.14.13.8"/>
    </reaction>
    <physiologicalReaction direction="left-to-right" evidence="15">
        <dbReference type="Rhea" id="RHEA:69820"/>
    </physiologicalReaction>
</comment>
<gene>
    <name evidence="20" type="ORF">B4U80_11487</name>
</gene>
<dbReference type="PIRSF" id="PIRSF000332">
    <property type="entry name" value="FMO"/>
    <property type="match status" value="1"/>
</dbReference>
<keyword evidence="10 18" id="KW-0560">Oxidoreductase</keyword>
<evidence type="ECO:0000256" key="8">
    <source>
        <dbReference type="ARBA" id="ARBA00022857"/>
    </source>
</evidence>
<dbReference type="Pfam" id="PF00743">
    <property type="entry name" value="FMO-like"/>
    <property type="match status" value="1"/>
</dbReference>
<name>A0A443SI51_9ACAR</name>
<dbReference type="FunFam" id="3.50.50.60:FF:000159">
    <property type="entry name" value="Dimethylaniline monooxygenase [N-oxide-forming]"/>
    <property type="match status" value="1"/>
</dbReference>
<dbReference type="VEuPathDB" id="VectorBase:LDEU004841"/>
<sequence length="503" mass="57462">MKKEICVIGAGASGLTSIKHCLEEDLKVICYERTENLGGLWRYRDEVIEGVPCIQKSTVLNTSKELSSFSDFPPAKHSPNFMHNVSMLRYLESYAVHFELKKYIRFGHEVISVTYNDDYEFTGKWKVTSVDKLNQKTDERVFDAVLVCSGHHVKPLIPTFYGQEKFKGKIIHSHSYRTAHSFEDKNVVVVGIGASGADIAVEASRIAKQVYVSSRSGAWVMSRVSRNGIPADASLTTRFINLILSKIPPKISNYLFEKFLNSYFDHRLYGLNPKHEPLSALFTINDCLANCIICGAIKMLRNITEFTENGVIFEGMDKEVKCDVVVLATGYEIQFPFLGSSVISIVDNKLKMYKNVFLPHLKHPKTLAFIGLVQPTSGVFPICEMQSRWFASLMNNLIKLPSREEMMLSIKDDTSFRELVFYNSPRNTIIVFYIQYLDEIASFIGVKPNLWKYCFTDTKLWYALVFGPSLPYQYRLNGPHQIEIARDLIFSYNQRFRAPLNNQ</sequence>
<keyword evidence="21" id="KW-1185">Reference proteome</keyword>
<dbReference type="GO" id="GO:0034899">
    <property type="term" value="F:trimethylamine monooxygenase activity"/>
    <property type="evidence" value="ECO:0007669"/>
    <property type="project" value="UniProtKB-EC"/>
</dbReference>
<keyword evidence="12 18" id="KW-0472">Membrane</keyword>
<comment type="catalytic activity">
    <reaction evidence="17">
        <text>N,N-dimethylaniline + NADPH + O2 + H(+) = N,N-dimethylaniline N-oxide + NADP(+) + H2O</text>
        <dbReference type="Rhea" id="RHEA:24468"/>
        <dbReference type="ChEBI" id="CHEBI:15377"/>
        <dbReference type="ChEBI" id="CHEBI:15378"/>
        <dbReference type="ChEBI" id="CHEBI:15379"/>
        <dbReference type="ChEBI" id="CHEBI:16269"/>
        <dbReference type="ChEBI" id="CHEBI:17735"/>
        <dbReference type="ChEBI" id="CHEBI:57783"/>
        <dbReference type="ChEBI" id="CHEBI:58349"/>
        <dbReference type="EC" id="1.14.13.8"/>
    </reaction>
    <physiologicalReaction direction="left-to-right" evidence="17">
        <dbReference type="Rhea" id="RHEA:24469"/>
    </physiologicalReaction>
</comment>
<dbReference type="InterPro" id="IPR050346">
    <property type="entry name" value="FMO-like"/>
</dbReference>
<evidence type="ECO:0000256" key="4">
    <source>
        <dbReference type="ARBA" id="ARBA00022630"/>
    </source>
</evidence>
<evidence type="ECO:0000256" key="9">
    <source>
        <dbReference type="ARBA" id="ARBA00022989"/>
    </source>
</evidence>
<evidence type="ECO:0000256" key="7">
    <source>
        <dbReference type="ARBA" id="ARBA00022827"/>
    </source>
</evidence>
<evidence type="ECO:0000256" key="17">
    <source>
        <dbReference type="ARBA" id="ARBA00049443"/>
    </source>
</evidence>
<dbReference type="OrthoDB" id="66881at2759"/>
<dbReference type="Proteomes" id="UP000288716">
    <property type="component" value="Unassembled WGS sequence"/>
</dbReference>
<evidence type="ECO:0000256" key="14">
    <source>
        <dbReference type="ARBA" id="ARBA00047338"/>
    </source>
</evidence>
<dbReference type="SUPFAM" id="SSF51905">
    <property type="entry name" value="FAD/NAD(P)-binding domain"/>
    <property type="match status" value="2"/>
</dbReference>
<dbReference type="GO" id="GO:0050660">
    <property type="term" value="F:flavin adenine dinucleotide binding"/>
    <property type="evidence" value="ECO:0007669"/>
    <property type="project" value="InterPro"/>
</dbReference>
<dbReference type="AlphaFoldDB" id="A0A443SI51"/>
<protein>
    <recommendedName>
        <fullName evidence="19">Flavin-containing monooxygenase</fullName>
        <ecNumber evidence="19">1.-.-.-</ecNumber>
    </recommendedName>
</protein>
<comment type="subcellular location">
    <subcellularLocation>
        <location evidence="2">Endoplasmic reticulum membrane</location>
        <topology evidence="2">Single-pass membrane protein</topology>
    </subcellularLocation>
</comment>
<evidence type="ECO:0000256" key="10">
    <source>
        <dbReference type="ARBA" id="ARBA00023002"/>
    </source>
</evidence>
<dbReference type="InterPro" id="IPR036188">
    <property type="entry name" value="FAD/NAD-bd_sf"/>
</dbReference>
<dbReference type="PANTHER" id="PTHR23023">
    <property type="entry name" value="DIMETHYLANILINE MONOOXYGENASE"/>
    <property type="match status" value="1"/>
</dbReference>
<comment type="similarity">
    <text evidence="3 18 19">Belongs to the FMO family.</text>
</comment>
<keyword evidence="11 18" id="KW-0503">Monooxygenase</keyword>
<keyword evidence="4 18" id="KW-0285">Flavoprotein</keyword>
<comment type="catalytic activity">
    <reaction evidence="14">
        <text>hypotaurine + NADH + O2 + H(+) = taurine + NAD(+) + H2O</text>
        <dbReference type="Rhea" id="RHEA:74111"/>
        <dbReference type="ChEBI" id="CHEBI:15377"/>
        <dbReference type="ChEBI" id="CHEBI:15378"/>
        <dbReference type="ChEBI" id="CHEBI:15379"/>
        <dbReference type="ChEBI" id="CHEBI:57540"/>
        <dbReference type="ChEBI" id="CHEBI:57853"/>
        <dbReference type="ChEBI" id="CHEBI:57945"/>
        <dbReference type="ChEBI" id="CHEBI:507393"/>
        <dbReference type="EC" id="1.14.13.8"/>
    </reaction>
    <physiologicalReaction direction="left-to-right" evidence="14">
        <dbReference type="Rhea" id="RHEA:74112"/>
    </physiologicalReaction>
</comment>
<evidence type="ECO:0000256" key="15">
    <source>
        <dbReference type="ARBA" id="ARBA00048041"/>
    </source>
</evidence>
<comment type="caution">
    <text evidence="20">The sequence shown here is derived from an EMBL/GenBank/DDBJ whole genome shotgun (WGS) entry which is preliminary data.</text>
</comment>
<dbReference type="STRING" id="299467.A0A443SI51"/>
<reference evidence="20 21" key="1">
    <citation type="journal article" date="2018" name="Gigascience">
        <title>Genomes of trombidid mites reveal novel predicted allergens and laterally-transferred genes associated with secondary metabolism.</title>
        <authorList>
            <person name="Dong X."/>
            <person name="Chaisiri K."/>
            <person name="Xia D."/>
            <person name="Armstrong S.D."/>
            <person name="Fang Y."/>
            <person name="Donnelly M.J."/>
            <person name="Kadowaki T."/>
            <person name="McGarry J.W."/>
            <person name="Darby A.C."/>
            <person name="Makepeace B.L."/>
        </authorList>
    </citation>
    <scope>NUCLEOTIDE SEQUENCE [LARGE SCALE GENOMIC DNA]</scope>
    <source>
        <strain evidence="20">UoL-UT</strain>
    </source>
</reference>
<comment type="function">
    <text evidence="13">Broad spectrum monooxygenase that catalyzes the oxygenation of a wide variety of nitrogen- and sulfur-containing compounds including xenobiotics. Catalyzes the S-oxygenation of hypotaurine to produce taurine, an organic osmolyte involved in cell volume regulation as well as a variety of cytoprotective and developmental processes. In vitro, catalyzes the N-oxygenation of trimethylamine (TMA) to produce trimethylamine N-oxide (TMAO) and could therefore participate to the detoxification of this compound that is generated by the action of gut microbiota from dietary precursors such as choline, choline containing compounds, betaine or L-carnitine.</text>
</comment>
<keyword evidence="6 18" id="KW-0256">Endoplasmic reticulum</keyword>
<dbReference type="InterPro" id="IPR020946">
    <property type="entry name" value="Flavin_mOase-like"/>
</dbReference>
<keyword evidence="8 18" id="KW-0521">NADP</keyword>
<accession>A0A443SI51</accession>
<evidence type="ECO:0000256" key="3">
    <source>
        <dbReference type="ARBA" id="ARBA00009183"/>
    </source>
</evidence>
<dbReference type="InterPro" id="IPR000960">
    <property type="entry name" value="Flavin_mOase"/>
</dbReference>
<evidence type="ECO:0000256" key="19">
    <source>
        <dbReference type="RuleBase" id="RU361177"/>
    </source>
</evidence>
<organism evidence="20 21">
    <name type="scientific">Leptotrombidium deliense</name>
    <dbReference type="NCBI Taxonomy" id="299467"/>
    <lineage>
        <taxon>Eukaryota</taxon>
        <taxon>Metazoa</taxon>
        <taxon>Ecdysozoa</taxon>
        <taxon>Arthropoda</taxon>
        <taxon>Chelicerata</taxon>
        <taxon>Arachnida</taxon>
        <taxon>Acari</taxon>
        <taxon>Acariformes</taxon>
        <taxon>Trombidiformes</taxon>
        <taxon>Prostigmata</taxon>
        <taxon>Anystina</taxon>
        <taxon>Parasitengona</taxon>
        <taxon>Trombiculoidea</taxon>
        <taxon>Trombiculidae</taxon>
        <taxon>Leptotrombidium</taxon>
    </lineage>
</organism>